<sequence>MSAPAEVVLSRGALRAVLGASGQAPVELRSLTVHGAEAVRPHPLVEVLTASERHERMTLGYRGATVGARLHPTGETAVEKAGAAAVVTQIDQFTDLSVRTRLVLDDGGLRVRHELRNDGTEDVVVFAAPTLSVRTAAEWRTRAAGAHAVVTVPAGPAAAVFRSERATS</sequence>
<proteinExistence type="predicted"/>
<comment type="caution">
    <text evidence="1">The sequence shown here is derived from an EMBL/GenBank/DDBJ whole genome shotgun (WGS) entry which is preliminary data.</text>
</comment>
<organism evidence="1 2">
    <name type="scientific">Kineosporia corallincola</name>
    <dbReference type="NCBI Taxonomy" id="2835133"/>
    <lineage>
        <taxon>Bacteria</taxon>
        <taxon>Bacillati</taxon>
        <taxon>Actinomycetota</taxon>
        <taxon>Actinomycetes</taxon>
        <taxon>Kineosporiales</taxon>
        <taxon>Kineosporiaceae</taxon>
        <taxon>Kineosporia</taxon>
    </lineage>
</organism>
<dbReference type="Proteomes" id="UP001197247">
    <property type="component" value="Unassembled WGS sequence"/>
</dbReference>
<accession>A0ABS5TAX2</accession>
<gene>
    <name evidence="1" type="ORF">KIH74_04785</name>
</gene>
<reference evidence="1 2" key="1">
    <citation type="submission" date="2021-05" db="EMBL/GenBank/DDBJ databases">
        <title>Kineosporia and Streptomyces sp. nov. two new marine actinobacteria isolated from Coral.</title>
        <authorList>
            <person name="Buangrab K."/>
            <person name="Sutthacheep M."/>
            <person name="Yeemin T."/>
            <person name="Harunari E."/>
            <person name="Igarashi Y."/>
            <person name="Kanchanasin P."/>
            <person name="Tanasupawat S."/>
            <person name="Phongsopitanun W."/>
        </authorList>
    </citation>
    <scope>NUCLEOTIDE SEQUENCE [LARGE SCALE GENOMIC DNA]</scope>
    <source>
        <strain evidence="1 2">J2-2</strain>
    </source>
</reference>
<dbReference type="RefSeq" id="WP_214154529.1">
    <property type="nucleotide sequence ID" value="NZ_JAHBAY010000002.1"/>
</dbReference>
<keyword evidence="2" id="KW-1185">Reference proteome</keyword>
<evidence type="ECO:0000313" key="2">
    <source>
        <dbReference type="Proteomes" id="UP001197247"/>
    </source>
</evidence>
<dbReference type="EMBL" id="JAHBAY010000002">
    <property type="protein sequence ID" value="MBT0768225.1"/>
    <property type="molecule type" value="Genomic_DNA"/>
</dbReference>
<evidence type="ECO:0000313" key="1">
    <source>
        <dbReference type="EMBL" id="MBT0768225.1"/>
    </source>
</evidence>
<name>A0ABS5TAX2_9ACTN</name>
<protein>
    <submittedName>
        <fullName evidence="1">Uncharacterized protein</fullName>
    </submittedName>
</protein>